<feature type="domain" description="HPr" evidence="4">
    <location>
        <begin position="1"/>
        <end position="85"/>
    </location>
</feature>
<keyword evidence="2" id="KW-0963">Cytoplasm</keyword>
<organism evidence="5 6">
    <name type="scientific">Aequitasia blattaphilus</name>
    <dbReference type="NCBI Taxonomy" id="2949332"/>
    <lineage>
        <taxon>Bacteria</taxon>
        <taxon>Bacillati</taxon>
        <taxon>Bacillota</taxon>
        <taxon>Clostridia</taxon>
        <taxon>Lachnospirales</taxon>
        <taxon>Lachnospiraceae</taxon>
        <taxon>Aequitasia</taxon>
    </lineage>
</organism>
<dbReference type="Gene3D" id="3.30.1340.10">
    <property type="entry name" value="HPr-like"/>
    <property type="match status" value="1"/>
</dbReference>
<dbReference type="PROSITE" id="PS51350">
    <property type="entry name" value="PTS_HPR_DOM"/>
    <property type="match status" value="1"/>
</dbReference>
<evidence type="ECO:0000256" key="1">
    <source>
        <dbReference type="ARBA" id="ARBA00004496"/>
    </source>
</evidence>
<gene>
    <name evidence="5" type="ORF">NK125_05325</name>
</gene>
<dbReference type="PANTHER" id="PTHR33705:SF2">
    <property type="entry name" value="PHOSPHOCARRIER PROTEIN NPR"/>
    <property type="match status" value="1"/>
</dbReference>
<dbReference type="RefSeq" id="WP_262065620.1">
    <property type="nucleotide sequence ID" value="NZ_JAMXOD010000005.1"/>
</dbReference>
<comment type="caution">
    <text evidence="5">The sequence shown here is derived from an EMBL/GenBank/DDBJ whole genome shotgun (WGS) entry which is preliminary data.</text>
</comment>
<dbReference type="PANTHER" id="PTHR33705">
    <property type="entry name" value="PHOSPHOCARRIER PROTEIN HPR"/>
    <property type="match status" value="1"/>
</dbReference>
<keyword evidence="3" id="KW-0598">Phosphotransferase system</keyword>
<keyword evidence="6" id="KW-1185">Reference proteome</keyword>
<protein>
    <submittedName>
        <fullName evidence="5">HPr family phosphocarrier protein</fullName>
    </submittedName>
</protein>
<accession>A0ABT1E7N0</accession>
<dbReference type="Proteomes" id="UP001523566">
    <property type="component" value="Unassembled WGS sequence"/>
</dbReference>
<evidence type="ECO:0000256" key="3">
    <source>
        <dbReference type="ARBA" id="ARBA00022683"/>
    </source>
</evidence>
<evidence type="ECO:0000259" key="4">
    <source>
        <dbReference type="PROSITE" id="PS51350"/>
    </source>
</evidence>
<reference evidence="5 6" key="1">
    <citation type="journal article" date="2022" name="Genome Biol. Evol.">
        <title>Host diet, physiology and behaviors set the stage for Lachnospiraceae cladogenesis.</title>
        <authorList>
            <person name="Vera-Ponce De Leon A."/>
            <person name="Schneider M."/>
            <person name="Jahnes B.C."/>
            <person name="Sadowski V."/>
            <person name="Camuy-Velez L.A."/>
            <person name="Duan J."/>
            <person name="Sabree Z.L."/>
        </authorList>
    </citation>
    <scope>NUCLEOTIDE SEQUENCE [LARGE SCALE GENOMIC DNA]</scope>
    <source>
        <strain evidence="5 6">PAL113</strain>
    </source>
</reference>
<dbReference type="PRINTS" id="PR00107">
    <property type="entry name" value="PHOSPHOCPHPR"/>
</dbReference>
<dbReference type="NCBIfam" id="TIGR01003">
    <property type="entry name" value="PTS_HPr_family"/>
    <property type="match status" value="1"/>
</dbReference>
<dbReference type="InterPro" id="IPR035895">
    <property type="entry name" value="HPr-like_sf"/>
</dbReference>
<sequence length="85" mass="9224">MTEFKYLITDPEGIHARPAGELVKLAKTFASDIKISGNEKVGDTKKIFSIMALCIKQGQEVTLSCDGTDEVEAAAALEGFFKENL</sequence>
<dbReference type="Pfam" id="PF00381">
    <property type="entry name" value="PTS-HPr"/>
    <property type="match status" value="1"/>
</dbReference>
<proteinExistence type="predicted"/>
<comment type="subcellular location">
    <subcellularLocation>
        <location evidence="1">Cytoplasm</location>
    </subcellularLocation>
</comment>
<dbReference type="CDD" id="cd00367">
    <property type="entry name" value="PTS-HPr_like"/>
    <property type="match status" value="1"/>
</dbReference>
<name>A0ABT1E7N0_9FIRM</name>
<dbReference type="SUPFAM" id="SSF55594">
    <property type="entry name" value="HPr-like"/>
    <property type="match status" value="1"/>
</dbReference>
<dbReference type="InterPro" id="IPR000032">
    <property type="entry name" value="HPr-like"/>
</dbReference>
<evidence type="ECO:0000313" key="5">
    <source>
        <dbReference type="EMBL" id="MCP1101835.1"/>
    </source>
</evidence>
<dbReference type="InterPro" id="IPR050399">
    <property type="entry name" value="HPr"/>
</dbReference>
<evidence type="ECO:0000256" key="2">
    <source>
        <dbReference type="ARBA" id="ARBA00022490"/>
    </source>
</evidence>
<dbReference type="EMBL" id="JAMZFW010000005">
    <property type="protein sequence ID" value="MCP1101835.1"/>
    <property type="molecule type" value="Genomic_DNA"/>
</dbReference>
<evidence type="ECO:0000313" key="6">
    <source>
        <dbReference type="Proteomes" id="UP001523566"/>
    </source>
</evidence>